<dbReference type="KEGG" id="pfuw:KF707C_p300"/>
<evidence type="ECO:0000313" key="2">
    <source>
        <dbReference type="Proteomes" id="UP000218554"/>
    </source>
</evidence>
<dbReference type="AlphaFoldDB" id="A0AAD1C4L6"/>
<geneLocation type="plasmid" evidence="1 2">
    <name>pKF707</name>
</geneLocation>
<name>A0AAD1C4L6_METFU</name>
<keyword evidence="1" id="KW-0614">Plasmid</keyword>
<dbReference type="EMBL" id="AP014863">
    <property type="protein sequence ID" value="BAU77419.1"/>
    <property type="molecule type" value="Genomic_DNA"/>
</dbReference>
<proteinExistence type="predicted"/>
<organism evidence="1 2">
    <name type="scientific">Metapseudomonas furukawaii</name>
    <name type="common">Pseudomonas furukawaii</name>
    <dbReference type="NCBI Taxonomy" id="1149133"/>
    <lineage>
        <taxon>Bacteria</taxon>
        <taxon>Pseudomonadati</taxon>
        <taxon>Pseudomonadota</taxon>
        <taxon>Gammaproteobacteria</taxon>
        <taxon>Pseudomonadales</taxon>
        <taxon>Pseudomonadaceae</taxon>
        <taxon>Metapseudomonas</taxon>
    </lineage>
</organism>
<gene>
    <name evidence="1" type="ORF">KF707C_p300</name>
</gene>
<reference evidence="1 2" key="1">
    <citation type="journal article" date="2018" name="Int. J. Syst. Evol. Microbiol.">
        <title>Pseudomonas furukawaii sp. nov., a polychlorinated biphenyl-degrading bacterium isolated from biphenyl-contaminated soil in Japan.</title>
        <authorList>
            <person name="Kimura N."/>
            <person name="Watanabe T."/>
            <person name="Suenaga H."/>
            <person name="Fujihara H."/>
            <person name="Futagami T."/>
            <person name="Goto M."/>
            <person name="Hanada S."/>
            <person name="Hirose J."/>
        </authorList>
    </citation>
    <scope>NUCLEOTIDE SEQUENCE [LARGE SCALE GENOMIC DNA]</scope>
    <source>
        <strain evidence="2">DSM 10086 / NBRC 110670 / KF707</strain>
    </source>
</reference>
<dbReference type="Proteomes" id="UP000218554">
    <property type="component" value="Plasmid pKF707"/>
</dbReference>
<protein>
    <recommendedName>
        <fullName evidence="3">Conjugal transfer protein TrbJ</fullName>
    </recommendedName>
</protein>
<evidence type="ECO:0008006" key="3">
    <source>
        <dbReference type="Google" id="ProtNLM"/>
    </source>
</evidence>
<accession>A0AAD1C4L6</accession>
<evidence type="ECO:0000313" key="1">
    <source>
        <dbReference type="EMBL" id="BAU77419.1"/>
    </source>
</evidence>
<keyword evidence="2" id="KW-1185">Reference proteome</keyword>
<sequence length="67" mass="7620">MLDQQAVVEMSKVNGDIGRLGGLLKMWLTNDERLALFNQQQLQESIVEALAKIKVLQDELLQVVKRL</sequence>